<keyword evidence="5 15" id="KW-0138">CF(0)</keyword>
<dbReference type="GO" id="GO:0005886">
    <property type="term" value="C:plasma membrane"/>
    <property type="evidence" value="ECO:0007669"/>
    <property type="project" value="UniProtKB-SubCell"/>
</dbReference>
<evidence type="ECO:0000256" key="10">
    <source>
        <dbReference type="ARBA" id="ARBA00023136"/>
    </source>
</evidence>
<evidence type="ECO:0000313" key="18">
    <source>
        <dbReference type="EMBL" id="GEO86131.1"/>
    </source>
</evidence>
<dbReference type="RefSeq" id="WP_147181085.1">
    <property type="nucleotide sequence ID" value="NZ_BJZP01000016.1"/>
</dbReference>
<evidence type="ECO:0000313" key="19">
    <source>
        <dbReference type="Proteomes" id="UP000321717"/>
    </source>
</evidence>
<keyword evidence="9 15" id="KW-0406">Ion transport</keyword>
<feature type="coiled-coil region" evidence="17">
    <location>
        <begin position="59"/>
        <end position="119"/>
    </location>
</feature>
<gene>
    <name evidence="15 18" type="primary">atpF</name>
    <name evidence="18" type="ORF">RNA01_30630</name>
</gene>
<evidence type="ECO:0000256" key="6">
    <source>
        <dbReference type="ARBA" id="ARBA00022692"/>
    </source>
</evidence>
<keyword evidence="7 15" id="KW-0375">Hydrogen ion transport</keyword>
<evidence type="ECO:0000256" key="5">
    <source>
        <dbReference type="ARBA" id="ARBA00022547"/>
    </source>
</evidence>
<keyword evidence="6 15" id="KW-0812">Transmembrane</keyword>
<evidence type="ECO:0000256" key="14">
    <source>
        <dbReference type="ARBA" id="ARBA00025830"/>
    </source>
</evidence>
<dbReference type="CDD" id="cd06503">
    <property type="entry name" value="ATP-synt_Fo_b"/>
    <property type="match status" value="1"/>
</dbReference>
<sequence>MQIDWWSLGLQTLNAIVLLWILSRFLFRPVADILKKRQEAAAAIMEKADAAKAAALASEEGAEAEAARLAAERSQVMEKALAEAGAAKEAVLADAHREAAKLRANAESAIEALKQKEMATVMAHAGDLAVDLAAKLLSRLPDGALVSGFIEGLGEAIVRLPEETKKEIGEDGETVRLKAVRALTPEERLACGAMLEKVLGRKVEFVTEADPALIAGLEFETPHALVKNSFRADLDLLQTKLTHHG</sequence>
<dbReference type="Proteomes" id="UP000321717">
    <property type="component" value="Unassembled WGS sequence"/>
</dbReference>
<keyword evidence="3 15" id="KW-0813">Transport</keyword>
<name>A0A512HL14_9HYPH</name>
<dbReference type="InterPro" id="IPR002146">
    <property type="entry name" value="ATP_synth_b/b'su_bac/chlpt"/>
</dbReference>
<dbReference type="HAMAP" id="MF_01398">
    <property type="entry name" value="ATP_synth_b_bprime"/>
    <property type="match status" value="1"/>
</dbReference>
<evidence type="ECO:0000256" key="11">
    <source>
        <dbReference type="ARBA" id="ARBA00023310"/>
    </source>
</evidence>
<dbReference type="GO" id="GO:0046933">
    <property type="term" value="F:proton-transporting ATP synthase activity, rotational mechanism"/>
    <property type="evidence" value="ECO:0007669"/>
    <property type="project" value="UniProtKB-UniRule"/>
</dbReference>
<evidence type="ECO:0000256" key="12">
    <source>
        <dbReference type="ARBA" id="ARBA00025198"/>
    </source>
</evidence>
<comment type="function">
    <text evidence="12 15">F(1)F(0) ATP synthase produces ATP from ADP in the presence of a proton or sodium gradient. F-type ATPases consist of two structural domains, F(1) containing the extramembraneous catalytic core and F(0) containing the membrane proton channel, linked together by a central stalk and a peripheral stalk. During catalysis, ATP synthesis in the catalytic domain of F(1) is coupled via a rotary mechanism of the central stalk subunits to proton translocation.</text>
</comment>
<organism evidence="18 19">
    <name type="scientific">Ciceribacter naphthalenivorans</name>
    <dbReference type="NCBI Taxonomy" id="1118451"/>
    <lineage>
        <taxon>Bacteria</taxon>
        <taxon>Pseudomonadati</taxon>
        <taxon>Pseudomonadota</taxon>
        <taxon>Alphaproteobacteria</taxon>
        <taxon>Hyphomicrobiales</taxon>
        <taxon>Rhizobiaceae</taxon>
        <taxon>Ciceribacter</taxon>
    </lineage>
</organism>
<protein>
    <recommendedName>
        <fullName evidence="15">ATP synthase subunit b</fullName>
    </recommendedName>
    <alternativeName>
        <fullName evidence="15">ATP synthase F(0) sector subunit b</fullName>
    </alternativeName>
    <alternativeName>
        <fullName evidence="15">ATPase subunit I</fullName>
    </alternativeName>
    <alternativeName>
        <fullName evidence="15">F-type ATPase subunit b</fullName>
        <shortName evidence="15">F-ATPase subunit b</shortName>
    </alternativeName>
</protein>
<evidence type="ECO:0000256" key="8">
    <source>
        <dbReference type="ARBA" id="ARBA00022989"/>
    </source>
</evidence>
<evidence type="ECO:0000256" key="7">
    <source>
        <dbReference type="ARBA" id="ARBA00022781"/>
    </source>
</evidence>
<proteinExistence type="inferred from homology"/>
<evidence type="ECO:0000256" key="17">
    <source>
        <dbReference type="SAM" id="Coils"/>
    </source>
</evidence>
<comment type="similarity">
    <text evidence="2 15 16">Belongs to the ATPase B chain family.</text>
</comment>
<keyword evidence="8 15" id="KW-1133">Transmembrane helix</keyword>
<dbReference type="OrthoDB" id="466272at2"/>
<dbReference type="PANTHER" id="PTHR33445">
    <property type="entry name" value="ATP SYNTHASE SUBUNIT B', CHLOROPLASTIC"/>
    <property type="match status" value="1"/>
</dbReference>
<evidence type="ECO:0000256" key="3">
    <source>
        <dbReference type="ARBA" id="ARBA00022448"/>
    </source>
</evidence>
<keyword evidence="19" id="KW-1185">Reference proteome</keyword>
<dbReference type="GO" id="GO:0046961">
    <property type="term" value="F:proton-transporting ATPase activity, rotational mechanism"/>
    <property type="evidence" value="ECO:0007669"/>
    <property type="project" value="TreeGrafter"/>
</dbReference>
<accession>A0A512HL14</accession>
<evidence type="ECO:0000256" key="2">
    <source>
        <dbReference type="ARBA" id="ARBA00005513"/>
    </source>
</evidence>
<dbReference type="Pfam" id="PF00430">
    <property type="entry name" value="ATP-synt_B"/>
    <property type="match status" value="1"/>
</dbReference>
<feature type="transmembrane region" description="Helical" evidence="15">
    <location>
        <begin position="6"/>
        <end position="27"/>
    </location>
</feature>
<evidence type="ECO:0000256" key="4">
    <source>
        <dbReference type="ARBA" id="ARBA00022475"/>
    </source>
</evidence>
<comment type="function">
    <text evidence="13">Component of the F(0) channel, it forms part of the peripheral stalk, linking F(1) to F(0). The b'-subunit is a diverged and duplicated form of b found in plants and photosynthetic bacteria.</text>
</comment>
<dbReference type="PANTHER" id="PTHR33445:SF2">
    <property type="entry name" value="ATP SYNTHASE SUBUNIT B', CHLOROPLASTIC"/>
    <property type="match status" value="1"/>
</dbReference>
<keyword evidence="11 15" id="KW-0066">ATP synthesis</keyword>
<evidence type="ECO:0000256" key="9">
    <source>
        <dbReference type="ARBA" id="ARBA00023065"/>
    </source>
</evidence>
<comment type="subunit">
    <text evidence="14 15">F-type ATPases have 2 components, F(1) - the catalytic core - and F(0) - the membrane proton channel. F(1) has five subunits: alpha(3), beta(3), gamma(1), delta(1), epsilon(1). F(0) has three main subunits: a(1), b(2) and c(10-14). The alpha and beta chains form an alternating ring which encloses part of the gamma chain. F(1) is attached to F(0) by a central stalk formed by the gamma and epsilon chains, while a peripheral stalk is formed by the delta and b chains.</text>
</comment>
<evidence type="ECO:0000256" key="15">
    <source>
        <dbReference type="HAMAP-Rule" id="MF_01398"/>
    </source>
</evidence>
<keyword evidence="10 15" id="KW-0472">Membrane</keyword>
<dbReference type="GO" id="GO:0045259">
    <property type="term" value="C:proton-transporting ATP synthase complex"/>
    <property type="evidence" value="ECO:0007669"/>
    <property type="project" value="UniProtKB-KW"/>
</dbReference>
<evidence type="ECO:0000256" key="13">
    <source>
        <dbReference type="ARBA" id="ARBA00025614"/>
    </source>
</evidence>
<evidence type="ECO:0000256" key="1">
    <source>
        <dbReference type="ARBA" id="ARBA00004377"/>
    </source>
</evidence>
<keyword evidence="17" id="KW-0175">Coiled coil</keyword>
<evidence type="ECO:0000256" key="16">
    <source>
        <dbReference type="RuleBase" id="RU003848"/>
    </source>
</evidence>
<dbReference type="EMBL" id="BJZP01000016">
    <property type="protein sequence ID" value="GEO86131.1"/>
    <property type="molecule type" value="Genomic_DNA"/>
</dbReference>
<dbReference type="AlphaFoldDB" id="A0A512HL14"/>
<keyword evidence="4 15" id="KW-1003">Cell membrane</keyword>
<dbReference type="InterPro" id="IPR050059">
    <property type="entry name" value="ATP_synthase_B_chain"/>
</dbReference>
<comment type="subcellular location">
    <subcellularLocation>
        <location evidence="1">Cell inner membrane</location>
        <topology evidence="1">Single-pass membrane protein</topology>
    </subcellularLocation>
    <subcellularLocation>
        <location evidence="15">Cell membrane</location>
        <topology evidence="15">Single-pass membrane protein</topology>
    </subcellularLocation>
</comment>
<reference evidence="18 19" key="1">
    <citation type="submission" date="2019-07" db="EMBL/GenBank/DDBJ databases">
        <title>Whole genome shotgun sequence of Rhizobium naphthalenivorans NBRC 107585.</title>
        <authorList>
            <person name="Hosoyama A."/>
            <person name="Uohara A."/>
            <person name="Ohji S."/>
            <person name="Ichikawa N."/>
        </authorList>
    </citation>
    <scope>NUCLEOTIDE SEQUENCE [LARGE SCALE GENOMIC DNA]</scope>
    <source>
        <strain evidence="18 19">NBRC 107585</strain>
    </source>
</reference>
<comment type="caution">
    <text evidence="18">The sequence shown here is derived from an EMBL/GenBank/DDBJ whole genome shotgun (WGS) entry which is preliminary data.</text>
</comment>